<keyword evidence="5" id="KW-1185">Reference proteome</keyword>
<reference evidence="4" key="1">
    <citation type="submission" date="2020-09" db="EMBL/GenBank/DDBJ databases">
        <authorList>
            <person name="Yoon J.-W."/>
        </authorList>
    </citation>
    <scope>NUCLEOTIDE SEQUENCE</scope>
    <source>
        <strain evidence="4">KMU-158</strain>
    </source>
</reference>
<feature type="active site" description="Proton donor/acceptor" evidence="2">
    <location>
        <position position="88"/>
    </location>
</feature>
<dbReference type="SUPFAM" id="SSF53254">
    <property type="entry name" value="Phosphoglycerate mutase-like"/>
    <property type="match status" value="1"/>
</dbReference>
<proteinExistence type="predicted"/>
<comment type="caution">
    <text evidence="4">The sequence shown here is derived from an EMBL/GenBank/DDBJ whole genome shotgun (WGS) entry which is preliminary data.</text>
</comment>
<dbReference type="EMBL" id="JACXLD010000007">
    <property type="protein sequence ID" value="MBD2859765.1"/>
    <property type="molecule type" value="Genomic_DNA"/>
</dbReference>
<evidence type="ECO:0000256" key="2">
    <source>
        <dbReference type="PIRSR" id="PIRSR613078-1"/>
    </source>
</evidence>
<dbReference type="InterPro" id="IPR050275">
    <property type="entry name" value="PGM_Phosphatase"/>
</dbReference>
<dbReference type="GO" id="GO:0043755">
    <property type="term" value="F:alpha-ribazole phosphatase activity"/>
    <property type="evidence" value="ECO:0007669"/>
    <property type="project" value="UniProtKB-UniRule"/>
</dbReference>
<feature type="active site" description="Tele-phosphohistidine intermediate" evidence="2">
    <location>
        <position position="14"/>
    </location>
</feature>
<name>A0A927C5G5_9GAMM</name>
<evidence type="ECO:0000256" key="3">
    <source>
        <dbReference type="PIRSR" id="PIRSR613078-2"/>
    </source>
</evidence>
<dbReference type="EC" id="3.1.3.73" evidence="1"/>
<dbReference type="Pfam" id="PF00300">
    <property type="entry name" value="His_Phos_1"/>
    <property type="match status" value="1"/>
</dbReference>
<dbReference type="Proteomes" id="UP000610558">
    <property type="component" value="Unassembled WGS sequence"/>
</dbReference>
<dbReference type="CDD" id="cd07067">
    <property type="entry name" value="HP_PGM_like"/>
    <property type="match status" value="1"/>
</dbReference>
<dbReference type="PANTHER" id="PTHR48100">
    <property type="entry name" value="BROAD-SPECIFICITY PHOSPHATASE YOR283W-RELATED"/>
    <property type="match status" value="1"/>
</dbReference>
<protein>
    <recommendedName>
        <fullName evidence="1">Alpha-ribazole phosphatase</fullName>
        <ecNumber evidence="1">3.1.3.73</ecNumber>
    </recommendedName>
</protein>
<evidence type="ECO:0000313" key="5">
    <source>
        <dbReference type="Proteomes" id="UP000610558"/>
    </source>
</evidence>
<dbReference type="GO" id="GO:0005737">
    <property type="term" value="C:cytoplasm"/>
    <property type="evidence" value="ECO:0007669"/>
    <property type="project" value="TreeGrafter"/>
</dbReference>
<accession>A0A927C5G5</accession>
<feature type="binding site" evidence="3">
    <location>
        <position position="64"/>
    </location>
    <ligand>
        <name>substrate</name>
    </ligand>
</feature>
<dbReference type="RefSeq" id="WP_190765934.1">
    <property type="nucleotide sequence ID" value="NZ_JACXLD010000007.1"/>
</dbReference>
<dbReference type="InterPro" id="IPR029033">
    <property type="entry name" value="His_PPase_superfam"/>
</dbReference>
<dbReference type="InterPro" id="IPR017578">
    <property type="entry name" value="Ribazole_CobC"/>
</dbReference>
<evidence type="ECO:0000313" key="4">
    <source>
        <dbReference type="EMBL" id="MBD2859765.1"/>
    </source>
</evidence>
<dbReference type="GO" id="GO:0009236">
    <property type="term" value="P:cobalamin biosynthetic process"/>
    <property type="evidence" value="ECO:0007669"/>
    <property type="project" value="UniProtKB-UniRule"/>
</dbReference>
<organism evidence="4 5">
    <name type="scientific">Spongiibacter pelagi</name>
    <dbReference type="NCBI Taxonomy" id="2760804"/>
    <lineage>
        <taxon>Bacteria</taxon>
        <taxon>Pseudomonadati</taxon>
        <taxon>Pseudomonadota</taxon>
        <taxon>Gammaproteobacteria</taxon>
        <taxon>Cellvibrionales</taxon>
        <taxon>Spongiibacteraceae</taxon>
        <taxon>Spongiibacter</taxon>
    </lineage>
</organism>
<dbReference type="PANTHER" id="PTHR48100:SF1">
    <property type="entry name" value="HISTIDINE PHOSPHATASE FAMILY PROTEIN-RELATED"/>
    <property type="match status" value="1"/>
</dbReference>
<gene>
    <name evidence="4" type="primary">cobC</name>
    <name evidence="4" type="ORF">IB286_12200</name>
</gene>
<dbReference type="AlphaFoldDB" id="A0A927C5G5"/>
<sequence>MAKTTVTRVDLLRHGACEGGEIFRGSTDVALSELGWQQMRDKAREQSRDGKREWTQIISSPLIRCVRFAEELSEQKSLPIAVCENFREMHFGDWEGLPHAEAQQRYPQEWKQFWQSPAEASPPNGESMPAFCERVTTALDQVVADHQNENLLLVVHGAVIRVMMCHWLGMPMGAMTRLSVPYASMSRFEVYQQEGRPAWVQLHSHG</sequence>
<dbReference type="PIRSF" id="PIRSF000709">
    <property type="entry name" value="6PFK_2-Ptase"/>
    <property type="match status" value="1"/>
</dbReference>
<dbReference type="InterPro" id="IPR013078">
    <property type="entry name" value="His_Pase_superF_clade-1"/>
</dbReference>
<dbReference type="Gene3D" id="3.40.50.1240">
    <property type="entry name" value="Phosphoglycerate mutase-like"/>
    <property type="match status" value="1"/>
</dbReference>
<dbReference type="SMART" id="SM00855">
    <property type="entry name" value="PGAM"/>
    <property type="match status" value="1"/>
</dbReference>
<dbReference type="NCBIfam" id="TIGR03162">
    <property type="entry name" value="ribazole_cobC"/>
    <property type="match status" value="1"/>
</dbReference>
<evidence type="ECO:0000256" key="1">
    <source>
        <dbReference type="NCBIfam" id="TIGR03162"/>
    </source>
</evidence>